<dbReference type="InterPro" id="IPR011010">
    <property type="entry name" value="DNA_brk_join_enz"/>
</dbReference>
<dbReference type="InterPro" id="IPR050808">
    <property type="entry name" value="Phage_Integrase"/>
</dbReference>
<dbReference type="Pfam" id="PF00589">
    <property type="entry name" value="Phage_integrase"/>
    <property type="match status" value="1"/>
</dbReference>
<sequence length="443" mass="48998">MSKKNFTAPRVLAFECEEGKAQSFFWDADTDGLGVRVTASGAKSYIHQAKLDGKSIRTTIGDTRAWALDDAKKKARELQIDIDNGKDPRLVKESRIKAKLEQQASRERAEVTLGDVWPVYIAARKHRWSDLSLRDHLRAVQLAGEPHRRTKGETVAAPLVSLLDCRLIDLSADRIKTWLDAETATRPSSAARCFRLLRGCLNWCGEDGSPYIGLAPVDAHSAKRVREAVPSNGTKSDCLQKEMLPAWFAAVKMQSNVVVSAYLQTLLLTGARTGELINLKWDDVDFQWLTLTIGDKVAKHGKSATEKLDATRTIPLTPYVASLLIGLPRRNEFVFSSPKSATGKMTDPNTALTCAVQTAGLPHLTVHGLRRSFGTLAEWTEAPVGVVAQIEGRKPTAIAEKHYRRRPIDLLRMWHVKIEAWILEQAGINFQANAAPAVLRVVA</sequence>
<dbReference type="PANTHER" id="PTHR30629">
    <property type="entry name" value="PROPHAGE INTEGRASE"/>
    <property type="match status" value="1"/>
</dbReference>
<dbReference type="EMBL" id="CP081150">
    <property type="protein sequence ID" value="QZA78188.1"/>
    <property type="molecule type" value="Genomic_DNA"/>
</dbReference>
<protein>
    <submittedName>
        <fullName evidence="5">Integrase family protein</fullName>
    </submittedName>
</protein>
<gene>
    <name evidence="5" type="ORF">K4H28_01820</name>
</gene>
<evidence type="ECO:0000256" key="1">
    <source>
        <dbReference type="ARBA" id="ARBA00008857"/>
    </source>
</evidence>
<proteinExistence type="inferred from homology"/>
<evidence type="ECO:0000313" key="6">
    <source>
        <dbReference type="Proteomes" id="UP000825679"/>
    </source>
</evidence>
<comment type="similarity">
    <text evidence="1">Belongs to the 'phage' integrase family.</text>
</comment>
<keyword evidence="3" id="KW-0233">DNA recombination</keyword>
<evidence type="ECO:0000256" key="3">
    <source>
        <dbReference type="ARBA" id="ARBA00023172"/>
    </source>
</evidence>
<accession>A0ABX8ZAN0</accession>
<dbReference type="InterPro" id="IPR002104">
    <property type="entry name" value="Integrase_catalytic"/>
</dbReference>
<evidence type="ECO:0000259" key="4">
    <source>
        <dbReference type="PROSITE" id="PS51898"/>
    </source>
</evidence>
<dbReference type="RefSeq" id="WP_221006568.1">
    <property type="nucleotide sequence ID" value="NZ_CP081150.1"/>
</dbReference>
<organism evidence="5 6">
    <name type="scientific">Deefgea tanakiae</name>
    <dbReference type="NCBI Taxonomy" id="2865840"/>
    <lineage>
        <taxon>Bacteria</taxon>
        <taxon>Pseudomonadati</taxon>
        <taxon>Pseudomonadota</taxon>
        <taxon>Betaproteobacteria</taxon>
        <taxon>Neisseriales</taxon>
        <taxon>Chitinibacteraceae</taxon>
        <taxon>Deefgea</taxon>
    </lineage>
</organism>
<dbReference type="InterPro" id="IPR013762">
    <property type="entry name" value="Integrase-like_cat_sf"/>
</dbReference>
<dbReference type="SUPFAM" id="SSF56349">
    <property type="entry name" value="DNA breaking-rejoining enzymes"/>
    <property type="match status" value="1"/>
</dbReference>
<name>A0ABX8ZAN0_9NEIS</name>
<dbReference type="Gene3D" id="3.30.160.390">
    <property type="entry name" value="Integrase, DNA-binding domain"/>
    <property type="match status" value="1"/>
</dbReference>
<keyword evidence="6" id="KW-1185">Reference proteome</keyword>
<feature type="domain" description="Tyr recombinase" evidence="4">
    <location>
        <begin position="234"/>
        <end position="416"/>
    </location>
</feature>
<evidence type="ECO:0000313" key="5">
    <source>
        <dbReference type="EMBL" id="QZA78188.1"/>
    </source>
</evidence>
<evidence type="ECO:0000256" key="2">
    <source>
        <dbReference type="ARBA" id="ARBA00022908"/>
    </source>
</evidence>
<dbReference type="PANTHER" id="PTHR30629:SF6">
    <property type="entry name" value="PROPHAGE INTEGRASE INTA-RELATED"/>
    <property type="match status" value="1"/>
</dbReference>
<dbReference type="Gene3D" id="1.10.443.10">
    <property type="entry name" value="Intergrase catalytic core"/>
    <property type="match status" value="1"/>
</dbReference>
<dbReference type="InterPro" id="IPR038488">
    <property type="entry name" value="Integrase_DNA-bd_sf"/>
</dbReference>
<dbReference type="Pfam" id="PF13356">
    <property type="entry name" value="Arm-DNA-bind_3"/>
    <property type="match status" value="1"/>
</dbReference>
<dbReference type="PROSITE" id="PS51898">
    <property type="entry name" value="TYR_RECOMBINASE"/>
    <property type="match status" value="1"/>
</dbReference>
<dbReference type="InterPro" id="IPR025166">
    <property type="entry name" value="Integrase_DNA_bind_dom"/>
</dbReference>
<dbReference type="Proteomes" id="UP000825679">
    <property type="component" value="Chromosome"/>
</dbReference>
<reference evidence="5 6" key="1">
    <citation type="submission" date="2021-08" db="EMBL/GenBank/DDBJ databases">
        <title>complete genome sequencing of Deefgea sp. D25.</title>
        <authorList>
            <person name="Bae J.-W."/>
            <person name="Gim D.-H."/>
        </authorList>
    </citation>
    <scope>NUCLEOTIDE SEQUENCE [LARGE SCALE GENOMIC DNA]</scope>
    <source>
        <strain evidence="5 6">D25</strain>
    </source>
</reference>
<keyword evidence="2" id="KW-0229">DNA integration</keyword>